<dbReference type="OrthoDB" id="1463847at2"/>
<dbReference type="EMBL" id="SSMC01000002">
    <property type="protein sequence ID" value="THD67414.1"/>
    <property type="molecule type" value="Genomic_DNA"/>
</dbReference>
<dbReference type="AlphaFoldDB" id="A0A4S3LZA7"/>
<name>A0A4S3LZA7_9FLAO</name>
<protein>
    <submittedName>
        <fullName evidence="1">Uncharacterized protein</fullName>
    </submittedName>
</protein>
<proteinExistence type="predicted"/>
<comment type="caution">
    <text evidence="1">The sequence shown here is derived from an EMBL/GenBank/DDBJ whole genome shotgun (WGS) entry which is preliminary data.</text>
</comment>
<sequence>MNNPQNVIATISGIKNGVRGSKRITFSYTYKDSVYKSYSRIPLSFRGWCEKRNKCKGLKFEITINKDNPKQLLADWDSIFEHKKFIKNP</sequence>
<organism evidence="1 2">
    <name type="scientific">Robertkochia marina</name>
    <dbReference type="NCBI Taxonomy" id="1227945"/>
    <lineage>
        <taxon>Bacteria</taxon>
        <taxon>Pseudomonadati</taxon>
        <taxon>Bacteroidota</taxon>
        <taxon>Flavobacteriia</taxon>
        <taxon>Flavobacteriales</taxon>
        <taxon>Flavobacteriaceae</taxon>
        <taxon>Robertkochia</taxon>
    </lineage>
</organism>
<dbReference type="Proteomes" id="UP000305939">
    <property type="component" value="Unassembled WGS sequence"/>
</dbReference>
<evidence type="ECO:0000313" key="2">
    <source>
        <dbReference type="Proteomes" id="UP000305939"/>
    </source>
</evidence>
<reference evidence="1 2" key="1">
    <citation type="submission" date="2019-04" db="EMBL/GenBank/DDBJ databases">
        <title>Draft genome sequence of Robertkochia marina CC-AMO-30D.</title>
        <authorList>
            <person name="Hameed A."/>
            <person name="Lin S.-Y."/>
            <person name="Shahina M."/>
            <person name="Lai W.-A."/>
            <person name="Young C.-C."/>
        </authorList>
    </citation>
    <scope>NUCLEOTIDE SEQUENCE [LARGE SCALE GENOMIC DNA]</scope>
    <source>
        <strain evidence="1 2">CC-AMO-30D</strain>
    </source>
</reference>
<accession>A0A4S3LZA7</accession>
<evidence type="ECO:0000313" key="1">
    <source>
        <dbReference type="EMBL" id="THD67414.1"/>
    </source>
</evidence>
<gene>
    <name evidence="1" type="ORF">E7Z59_07060</name>
</gene>
<keyword evidence="2" id="KW-1185">Reference proteome</keyword>
<dbReference type="RefSeq" id="WP_136335620.1">
    <property type="nucleotide sequence ID" value="NZ_QXMP01000031.1"/>
</dbReference>